<feature type="transmembrane region" description="Helical" evidence="7">
    <location>
        <begin position="253"/>
        <end position="270"/>
    </location>
</feature>
<evidence type="ECO:0000256" key="1">
    <source>
        <dbReference type="ARBA" id="ARBA00009186"/>
    </source>
</evidence>
<dbReference type="Pfam" id="PF03918">
    <property type="entry name" value="CcmH"/>
    <property type="match status" value="1"/>
</dbReference>
<dbReference type="STRING" id="927083.DB32_007806"/>
<dbReference type="Pfam" id="PF01578">
    <property type="entry name" value="Cytochrom_C_asm"/>
    <property type="match status" value="1"/>
</dbReference>
<keyword evidence="7" id="KW-0732">Signal</keyword>
<dbReference type="InterPro" id="IPR002541">
    <property type="entry name" value="Cyt_c_assembly"/>
</dbReference>
<organism evidence="11 12">
    <name type="scientific">Sandaracinus amylolyticus</name>
    <dbReference type="NCBI Taxonomy" id="927083"/>
    <lineage>
        <taxon>Bacteria</taxon>
        <taxon>Pseudomonadati</taxon>
        <taxon>Myxococcota</taxon>
        <taxon>Polyangia</taxon>
        <taxon>Polyangiales</taxon>
        <taxon>Sandaracinaceae</taxon>
        <taxon>Sandaracinus</taxon>
    </lineage>
</organism>
<comment type="similarity">
    <text evidence="1">Belongs to the CcmF/CycK/Ccl1/NrfE/CcsA family.</text>
</comment>
<feature type="transmembrane region" description="Helical" evidence="7">
    <location>
        <begin position="372"/>
        <end position="390"/>
    </location>
</feature>
<comment type="similarity">
    <text evidence="2 7">Belongs to the CcmH/CycL/Ccl2/NrfF family.</text>
</comment>
<dbReference type="CDD" id="cd16378">
    <property type="entry name" value="CcmH_N"/>
    <property type="match status" value="1"/>
</dbReference>
<feature type="transmembrane region" description="Helical" evidence="7">
    <location>
        <begin position="6"/>
        <end position="32"/>
    </location>
</feature>
<dbReference type="KEGG" id="samy:DB32_007806"/>
<accession>A0A0F6YLR6</accession>
<keyword evidence="3 7" id="KW-0349">Heme</keyword>
<keyword evidence="7" id="KW-0472">Membrane</keyword>
<dbReference type="GO" id="GO:0016020">
    <property type="term" value="C:membrane"/>
    <property type="evidence" value="ECO:0007669"/>
    <property type="project" value="InterPro"/>
</dbReference>
<feature type="transmembrane region" description="Helical" evidence="7">
    <location>
        <begin position="349"/>
        <end position="366"/>
    </location>
</feature>
<evidence type="ECO:0000259" key="10">
    <source>
        <dbReference type="Pfam" id="PF16327"/>
    </source>
</evidence>
<dbReference type="GO" id="GO:0046872">
    <property type="term" value="F:metal ion binding"/>
    <property type="evidence" value="ECO:0007669"/>
    <property type="project" value="UniProtKB-KW"/>
</dbReference>
<evidence type="ECO:0000259" key="8">
    <source>
        <dbReference type="Pfam" id="PF01578"/>
    </source>
</evidence>
<feature type="transmembrane region" description="Helical" evidence="7">
    <location>
        <begin position="213"/>
        <end position="233"/>
    </location>
</feature>
<comment type="function">
    <text evidence="7">Possible subunit of a heme lyase.</text>
</comment>
<feature type="domain" description="Cytochrome c-type biogenesis protein CcmF C-terminal" evidence="10">
    <location>
        <begin position="412"/>
        <end position="736"/>
    </location>
</feature>
<feature type="transmembrane region" description="Helical" evidence="7">
    <location>
        <begin position="875"/>
        <end position="894"/>
    </location>
</feature>
<evidence type="ECO:0000259" key="9">
    <source>
        <dbReference type="Pfam" id="PF03918"/>
    </source>
</evidence>
<feature type="transmembrane region" description="Helical" evidence="7">
    <location>
        <begin position="422"/>
        <end position="443"/>
    </location>
</feature>
<feature type="transmembrane region" description="Helical" evidence="7">
    <location>
        <begin position="535"/>
        <end position="558"/>
    </location>
</feature>
<keyword evidence="7" id="KW-1133">Transmembrane helix</keyword>
<feature type="transmembrane region" description="Helical" evidence="7">
    <location>
        <begin position="717"/>
        <end position="737"/>
    </location>
</feature>
<feature type="transmembrane region" description="Helical" evidence="7">
    <location>
        <begin position="179"/>
        <end position="201"/>
    </location>
</feature>
<feature type="transmembrane region" description="Helical" evidence="7">
    <location>
        <begin position="463"/>
        <end position="482"/>
    </location>
</feature>
<evidence type="ECO:0000313" key="12">
    <source>
        <dbReference type="Proteomes" id="UP000034883"/>
    </source>
</evidence>
<dbReference type="GO" id="GO:0016829">
    <property type="term" value="F:lyase activity"/>
    <property type="evidence" value="ECO:0007669"/>
    <property type="project" value="UniProtKB-KW"/>
</dbReference>
<evidence type="ECO:0000256" key="3">
    <source>
        <dbReference type="ARBA" id="ARBA00022617"/>
    </source>
</evidence>
<feature type="transmembrane region" description="Helical" evidence="7">
    <location>
        <begin position="494"/>
        <end position="515"/>
    </location>
</feature>
<dbReference type="InterPro" id="IPR003567">
    <property type="entry name" value="Cyt_c_biogenesis"/>
</dbReference>
<reference evidence="11 12" key="1">
    <citation type="submission" date="2015-03" db="EMBL/GenBank/DDBJ databases">
        <title>Genome assembly of Sandaracinus amylolyticus DSM 53668.</title>
        <authorList>
            <person name="Sharma G."/>
            <person name="Subramanian S."/>
        </authorList>
    </citation>
    <scope>NUCLEOTIDE SEQUENCE [LARGE SCALE GENOMIC DNA]</scope>
    <source>
        <strain evidence="11 12">DSM 53668</strain>
    </source>
</reference>
<dbReference type="GO" id="GO:0020037">
    <property type="term" value="F:heme binding"/>
    <property type="evidence" value="ECO:0007669"/>
    <property type="project" value="InterPro"/>
</dbReference>
<feature type="transmembrane region" description="Helical" evidence="7">
    <location>
        <begin position="129"/>
        <end position="147"/>
    </location>
</feature>
<dbReference type="EMBL" id="CP011125">
    <property type="protein sequence ID" value="AKF10657.1"/>
    <property type="molecule type" value="Genomic_DNA"/>
</dbReference>
<proteinExistence type="inferred from homology"/>
<dbReference type="Proteomes" id="UP000034883">
    <property type="component" value="Chromosome"/>
</dbReference>
<gene>
    <name evidence="11" type="ORF">DB32_007806</name>
</gene>
<feature type="transmembrane region" description="Helical" evidence="7">
    <location>
        <begin position="591"/>
        <end position="612"/>
    </location>
</feature>
<feature type="domain" description="Cytochrome c assembly protein" evidence="8">
    <location>
        <begin position="96"/>
        <end position="300"/>
    </location>
</feature>
<feature type="domain" description="CcmH/CycL/Ccl2/NrfF N-terminal" evidence="9">
    <location>
        <begin position="796"/>
        <end position="902"/>
    </location>
</feature>
<dbReference type="GO" id="GO:0017004">
    <property type="term" value="P:cytochrome complex assembly"/>
    <property type="evidence" value="ECO:0007669"/>
    <property type="project" value="UniProtKB-KW"/>
</dbReference>
<keyword evidence="4 7" id="KW-0479">Metal-binding</keyword>
<dbReference type="OrthoDB" id="9761451at2"/>
<dbReference type="GO" id="GO:0015232">
    <property type="term" value="F:heme transmembrane transporter activity"/>
    <property type="evidence" value="ECO:0007669"/>
    <property type="project" value="InterPro"/>
</dbReference>
<dbReference type="PANTHER" id="PTHR43653:SF1">
    <property type="entry name" value="CYTOCHROME C-TYPE BIOGENESIS PROTEIN CCMF"/>
    <property type="match status" value="1"/>
</dbReference>
<evidence type="ECO:0000256" key="5">
    <source>
        <dbReference type="ARBA" id="ARBA00022748"/>
    </source>
</evidence>
<dbReference type="InterPro" id="IPR005616">
    <property type="entry name" value="CcmH/CycL/Ccl2/NrfF_N"/>
</dbReference>
<feature type="transmembrane region" description="Helical" evidence="7">
    <location>
        <begin position="757"/>
        <end position="776"/>
    </location>
</feature>
<keyword evidence="6 7" id="KW-0408">Iron</keyword>
<dbReference type="InterPro" id="IPR038297">
    <property type="entry name" value="CcmH/CycL/NrfF/Ccl2_sf"/>
</dbReference>
<evidence type="ECO:0000313" key="11">
    <source>
        <dbReference type="EMBL" id="AKF10657.1"/>
    </source>
</evidence>
<dbReference type="RefSeq" id="WP_053237605.1">
    <property type="nucleotide sequence ID" value="NZ_CP011125.1"/>
</dbReference>
<dbReference type="InterPro" id="IPR032523">
    <property type="entry name" value="CcmF_C"/>
</dbReference>
<keyword evidence="11" id="KW-0456">Lyase</keyword>
<evidence type="ECO:0000256" key="6">
    <source>
        <dbReference type="ARBA" id="ARBA00023004"/>
    </source>
</evidence>
<feature type="transmembrane region" description="Helical" evidence="7">
    <location>
        <begin position="99"/>
        <end position="117"/>
    </location>
</feature>
<keyword evidence="5" id="KW-0201">Cytochrome c-type biogenesis</keyword>
<evidence type="ECO:0000256" key="2">
    <source>
        <dbReference type="ARBA" id="ARBA00010342"/>
    </source>
</evidence>
<protein>
    <recommendedName>
        <fullName evidence="7">Cytochrome c-type biogenesis protein</fullName>
    </recommendedName>
</protein>
<feature type="transmembrane region" description="Helical" evidence="7">
    <location>
        <begin position="44"/>
        <end position="64"/>
    </location>
</feature>
<feature type="transmembrane region" description="Helical" evidence="7">
    <location>
        <begin position="277"/>
        <end position="297"/>
    </location>
</feature>
<dbReference type="Gene3D" id="1.10.8.640">
    <property type="entry name" value="Cytochrome C biogenesis protein"/>
    <property type="match status" value="1"/>
</dbReference>
<evidence type="ECO:0000256" key="4">
    <source>
        <dbReference type="ARBA" id="ARBA00022723"/>
    </source>
</evidence>
<comment type="caution">
    <text evidence="7">Lacks conserved residue(s) required for the propagation of feature annotation.</text>
</comment>
<feature type="transmembrane region" description="Helical" evidence="7">
    <location>
        <begin position="317"/>
        <end position="337"/>
    </location>
</feature>
<dbReference type="Pfam" id="PF16327">
    <property type="entry name" value="CcmF_C"/>
    <property type="match status" value="1"/>
</dbReference>
<keyword evidence="12" id="KW-1185">Reference proteome</keyword>
<keyword evidence="7" id="KW-0812">Transmembrane</keyword>
<dbReference type="PANTHER" id="PTHR43653">
    <property type="entry name" value="CYTOCHROME C ASSEMBLY PROTEIN-RELATED"/>
    <property type="match status" value="1"/>
</dbReference>
<name>A0A0F6YLR6_9BACT</name>
<evidence type="ECO:0000256" key="7">
    <source>
        <dbReference type="RuleBase" id="RU364112"/>
    </source>
</evidence>
<dbReference type="PRINTS" id="PR01410">
    <property type="entry name" value="CCBIOGENESIS"/>
</dbReference>
<sequence length="932" mass="102229">MPPVDVPLLGNVLVCAILIASSYTFAISLAAARGRPQLVQASRFGMFATIAFVAAAVFLLAYAFQAHDFRIRYVARYSDRSMSAGYLWTALWGGQDGSLLWWSFLLGGYSLAFTAWVKRRYLELQPWVYATLASIFAFFAILMLFAANPFATTYGPAPADGEGLNPLLQNYWMAIHPPALYMGLTGWAVPFGIVVAALMTGRVGDEWILMARRWVLLAFAFLSLGNLLGMFWSYEELGWGGYWAWDPVENASFMPWLLGTAYLHSVMIQERRGMLKVWNVSLLMGTFFFTIFGTFLTRSGLIASVHSFARSEIGIYFVWYMAALGLFIVTLIGWRLPELRSRYLTRDDFLVGTAVGAVLAVLIGIFSQYWALAAFVVAIAPTVLAYCWAIEKARIALARPTLRGRVGGAIESLLSREFAFVLNNWILTGMLLFVLIATTFPLISEQLRDQTVTVGPAYYNRWMVPLGLMLLFLMGVGPLIAWRKATGKNLVQAFMWPTAFSLLVMLVHIVAGSALGFPPLVDSSSIYETATGDALAQIGAVSPLVATTLATWVLVAIVQEFARGTAMRMRNAKESAPVALVQLVARARRRYGGYLVHLGIVLAYVGFTGAAYDVEREAALRPGGTMEVRGYTFRYDGWREEVDLNKRMVFGDVTALDSSGRELATLAPGKFVYRSHPEMPTSEVAIRTTPLEDMYVILSTIDPETSRATLRVIVRPFVWWIWFGGAILLLGVFVAAFPSVKEILGESEERSRAPRAAAATAAMLLAATLGGAALLVPGHAHAQADSSSTLHAHGGTVEIHDPTERQLFERVLCECGGCQRLPLSTCGCSWAENMRSELRQQLAAGATIVQIQADYRERFGARAIAVPSDSGLDRALWAVPVAIILAALGGLFVIGRRWRGRGGVAATEAPAGATGAEYDAKLEDELRRFEEP</sequence>
<dbReference type="AlphaFoldDB" id="A0A0F6YLR6"/>